<dbReference type="GO" id="GO:0061630">
    <property type="term" value="F:ubiquitin protein ligase activity"/>
    <property type="evidence" value="ECO:0007669"/>
    <property type="project" value="UniProtKB-UniRule"/>
</dbReference>
<comment type="similarity">
    <text evidence="8 10">Belongs to the E3 ubiquitin-protein ligase UBR1-like family.</text>
</comment>
<dbReference type="RefSeq" id="XP_067759255.1">
    <property type="nucleotide sequence ID" value="XM_067902896.1"/>
</dbReference>
<evidence type="ECO:0000256" key="1">
    <source>
        <dbReference type="ARBA" id="ARBA00000900"/>
    </source>
</evidence>
<evidence type="ECO:0000313" key="13">
    <source>
        <dbReference type="EMBL" id="KAG5510651.1"/>
    </source>
</evidence>
<keyword evidence="7 10" id="KW-0862">Zinc</keyword>
<protein>
    <recommendedName>
        <fullName evidence="10">E3 ubiquitin-protein ligase</fullName>
        <ecNumber evidence="10">2.3.2.27</ecNumber>
    </recommendedName>
</protein>
<dbReference type="FunFam" id="2.10.110.30:FF:000002">
    <property type="entry name" value="Putative e3 ubiquitin-protein ligase ubr3"/>
    <property type="match status" value="1"/>
</dbReference>
<evidence type="ECO:0000256" key="2">
    <source>
        <dbReference type="ARBA" id="ARBA00004906"/>
    </source>
</evidence>
<feature type="compositionally biased region" description="Low complexity" evidence="11">
    <location>
        <begin position="1383"/>
        <end position="1396"/>
    </location>
</feature>
<feature type="region of interest" description="Disordered" evidence="11">
    <location>
        <begin position="1293"/>
        <end position="1325"/>
    </location>
</feature>
<feature type="region of interest" description="Disordered" evidence="11">
    <location>
        <begin position="862"/>
        <end position="883"/>
    </location>
</feature>
<accession>A0A836LJG3</accession>
<dbReference type="GO" id="GO:0071596">
    <property type="term" value="P:ubiquitin-dependent protein catabolic process via the N-end rule pathway"/>
    <property type="evidence" value="ECO:0007669"/>
    <property type="project" value="UniProtKB-UniRule"/>
</dbReference>
<dbReference type="InterPro" id="IPR003126">
    <property type="entry name" value="Znf_UBR"/>
</dbReference>
<dbReference type="Proteomes" id="UP000674318">
    <property type="component" value="Unassembled WGS sequence"/>
</dbReference>
<keyword evidence="4 10" id="KW-0479">Metal-binding</keyword>
<dbReference type="Gene3D" id="2.10.110.30">
    <property type="match status" value="1"/>
</dbReference>
<feature type="zinc finger region" description="UBR-type" evidence="9">
    <location>
        <begin position="157"/>
        <end position="228"/>
    </location>
</feature>
<dbReference type="GO" id="GO:0008270">
    <property type="term" value="F:zinc ion binding"/>
    <property type="evidence" value="ECO:0007669"/>
    <property type="project" value="UniProtKB-UniRule"/>
</dbReference>
<organism evidence="13 14">
    <name type="scientific">Porcisia hertigi</name>
    <dbReference type="NCBI Taxonomy" id="2761500"/>
    <lineage>
        <taxon>Eukaryota</taxon>
        <taxon>Discoba</taxon>
        <taxon>Euglenozoa</taxon>
        <taxon>Kinetoplastea</taxon>
        <taxon>Metakinetoplastina</taxon>
        <taxon>Trypanosomatida</taxon>
        <taxon>Trypanosomatidae</taxon>
        <taxon>Leishmaniinae</taxon>
        <taxon>Porcisia</taxon>
    </lineage>
</organism>
<dbReference type="GO" id="GO:0016567">
    <property type="term" value="P:protein ubiquitination"/>
    <property type="evidence" value="ECO:0007669"/>
    <property type="project" value="UniProtKB-UniRule"/>
</dbReference>
<dbReference type="GO" id="GO:0000151">
    <property type="term" value="C:ubiquitin ligase complex"/>
    <property type="evidence" value="ECO:0007669"/>
    <property type="project" value="TreeGrafter"/>
</dbReference>
<feature type="region of interest" description="Disordered" evidence="11">
    <location>
        <begin position="1629"/>
        <end position="1649"/>
    </location>
</feature>
<comment type="pathway">
    <text evidence="2 10">Protein modification; protein ubiquitination.</text>
</comment>
<dbReference type="InterPro" id="IPR044046">
    <property type="entry name" value="E3_ligase_UBR-like_C"/>
</dbReference>
<dbReference type="EC" id="2.3.2.27" evidence="10"/>
<evidence type="ECO:0000313" key="14">
    <source>
        <dbReference type="Proteomes" id="UP000674318"/>
    </source>
</evidence>
<evidence type="ECO:0000256" key="6">
    <source>
        <dbReference type="ARBA" id="ARBA00022786"/>
    </source>
</evidence>
<feature type="compositionally biased region" description="Polar residues" evidence="11">
    <location>
        <begin position="870"/>
        <end position="883"/>
    </location>
</feature>
<evidence type="ECO:0000256" key="4">
    <source>
        <dbReference type="ARBA" id="ARBA00022723"/>
    </source>
</evidence>
<sequence length="2283" mass="249432">MSYDPGAPSTWSIKHLLEYARQRGIDVPSGCEKSDLIAMVEEYFTDELLVKHIRKENTLDTNTIEDVLGASATSILWHVAEPSYTSILRRHPVKLRAMIETGIEQLQSLSFVARLCSAQIHSPVQEWLKAFSLDCDDSKGLLTTLTLVSSDAAAASSVCGRFCQTKEMVVRCLDCGADSTCVMCMECFRHSPCVNHRYRITQSSGGGMCDCGDPTAWKPESFCSRHRAAAAAREGPSTSDPLDFIMAEEDRAWVIPVLRGVIQFIAITLLQHMRLRAVQSRLKVRPAGQRQAEYKVYFNAAAGSGGRAGGCDATACTSDAEGALLNDVARISAKFDWLATWLSELTQQLWELIQASDVAKRLVAQLWAEPMQMAICSASAAAATGVQGDEEKMSCEANTASPPMTDPVLGALPPKFTCVHVVFFYEASKTATANEALPNITPKTLPWHENLLRCVGHCLSDAKFRFPVGELMATYAEYINAPERDEDTNECLSHYQIQVLTNPDVVSHLMTPAHLPYRAATNTVLHRELSSLLYILWHLRDKVEGSHANPVTETAALSRDGLLFVAHQAPKLSLSSMSALHSCLAVSPAACYTLVLNRLAWRAFSQIAGSLAISGYIYKNPDAPTGSERYATPDFISRVLTQDTGLWMHAIRLVLALLLRMPATAAKHFSDAMPALSPSTITEGLGVSAELWKTWRGATVFDIPLDCQRQTVELMELLSACQVKNGTDEALLLLERGTLAAAQSRAIQRQRLTEHSGWVKHTKAATGEGGEESSANASVMAVPALATAMGYMIQILYEVSRTMDVVLEKQRDGFCRRCRSVVLKRKISSVSLHSGPTGIDGGSSLGEGACESDAPAAEEAVQHRKMAKGNSFTQSPSRQAPQSHLLPLQSTCSVDIFEYALLEPHAHATTFSNYLPRIFGAVLTAWVIEHGRAFSGQQSATSPLPTALTEVPASTRISGLPSAYCSSTAPEEEVLGLFATPPHTNRPLRSLLDAFFHFRAEVKRNTQDRLTFSQQLLDALVMPHVLIGQVFDGLWRRDDYDVSSTVIMYLSYARGVSAEFDILMMQVLTMELAPADMALQILQRFSYAKRSLGGAHVGCASQTSPQPSITRHGQHPGDTCSDNSFHDDRPPTLSARRRFHRRCMNGYRHFLRLVLTIVTDVSKASFQAYMSSPVIDRVVADVLAHGKASHSTILDNVSKAVRSGDYGDVDEDEKDSSGNVIKFTRLVDAAIERLTVAEDSTKGKQFRFKDVDVWRAHVGLYHFGLVDRQLERLHSTYCDLVSATNVARQRGEESHALGLGGKGDDATDGSGQQQQRKPSLPPTQLSDTAMYAELVPTTRALLHTDAVLLPALYVLHEYTNRHRPIVVASDLDTKATSAVAKGSTSSDAVAQESSSSLNDNATHEDGDREGQTSGSESDYDRGSDGSADTNLITREALLHATTALYLCVQDCVSICRAMRASDSDGNDAASAANNGAISWNLVELYLHRFGINESSFTHASCAQWLPLPELVSCRTLLQKLQKPVRLHIDPSQHTPILTCTSTDMLHRLRDYLLSNRDDDPYGCLEMVEAVLIQTGLSTLSPAALLAEQKTRDAVALSRRKLIQERQAMLMQRMRSRALKASERSKAAALASDVEPPRGIAAPAPPPPKGCRAGTDLQGISGPAPSPGEKSFAGGVIGSLVGKLLLELTALDCCVCRSATEEPLYLLCHTSTSDVLPRLGALVLPDGRRVHAHLSMCGHAAHKSCVEKMFVRLSVLWQRWHFKSQFYLGPTEFNCPVCTTITTTLCPMPMLPSGSVNNSNSTSSTFTTASKVPSTSTTVASLFEEIQNGTISDSHSRTAEVAAEFHTTLANAAIGFSPSEDVPAIESTEDRLQQVNEAAWRLSESIRTFCYACHLQLEVVKAGQDIGSRDLIGLLSLLTSIMPAALQRQKAELRSNYGRNVQDRESLLLMDVLLNPRGASGLIGTHLLTQVVPSISMHFVEQLLAAVSNANEGKGDEQGPTAASLEVHFPNMMMTLWRILGVLTLYKLLIVEDAHHGLVLSRSTLTMAGTITLATLNVASVQTPTARSTAIVRMLQYLLPVPHKDTESDMRVVAGDVLACIKEGLKTTSNYCAGYRAGVEQAVMDYVTPEEWVALLSEKLLHLPSVYANVLTRFAEHKQCAICGREPLESVMCCRCGKLMCARPLDSPPELYAHTRTCGGAVGIFLVVRAANFRVLELTSGRLYEYSSNYTDEYGEHDRNLSRGIPLFRNTQETQRLVLTWMLNKWGAQSSIFGTSHRMDLSTL</sequence>
<dbReference type="Pfam" id="PF02207">
    <property type="entry name" value="zf-UBR"/>
    <property type="match status" value="1"/>
</dbReference>
<comment type="function">
    <text evidence="10">Ubiquitin ligase protein which is a component of the N-end rule pathway. Recognizes and binds to proteins bearing specific N-terminal residues that are destabilizing according to the N-end rule, leading to their ubiquitination and subsequent degradation.</text>
</comment>
<evidence type="ECO:0000259" key="12">
    <source>
        <dbReference type="PROSITE" id="PS51157"/>
    </source>
</evidence>
<feature type="compositionally biased region" description="Polar residues" evidence="11">
    <location>
        <begin position="1309"/>
        <end position="1325"/>
    </location>
</feature>
<dbReference type="Pfam" id="PF18995">
    <property type="entry name" value="PRT6_C"/>
    <property type="match status" value="1"/>
</dbReference>
<dbReference type="EMBL" id="JAFJZO010000009">
    <property type="protein sequence ID" value="KAG5510651.1"/>
    <property type="molecule type" value="Genomic_DNA"/>
</dbReference>
<dbReference type="OrthoDB" id="26387at2759"/>
<gene>
    <name evidence="13" type="ORF">JKF63_06949</name>
</gene>
<dbReference type="GeneID" id="94292973"/>
<feature type="region of interest" description="Disordered" evidence="11">
    <location>
        <begin position="1100"/>
        <end position="1132"/>
    </location>
</feature>
<feature type="domain" description="UBR-type" evidence="12">
    <location>
        <begin position="157"/>
        <end position="228"/>
    </location>
</feature>
<feature type="region of interest" description="Disordered" evidence="11">
    <location>
        <begin position="1379"/>
        <end position="1426"/>
    </location>
</feature>
<evidence type="ECO:0000256" key="9">
    <source>
        <dbReference type="PROSITE-ProRule" id="PRU00508"/>
    </source>
</evidence>
<feature type="compositionally biased region" description="Polar residues" evidence="11">
    <location>
        <begin position="1100"/>
        <end position="1111"/>
    </location>
</feature>
<dbReference type="UniPathway" id="UPA00143"/>
<proteinExistence type="inferred from homology"/>
<keyword evidence="14" id="KW-1185">Reference proteome</keyword>
<evidence type="ECO:0000256" key="11">
    <source>
        <dbReference type="SAM" id="MobiDB-lite"/>
    </source>
</evidence>
<keyword evidence="3 10" id="KW-0808">Transferase</keyword>
<dbReference type="SMART" id="SM00396">
    <property type="entry name" value="ZnF_UBR1"/>
    <property type="match status" value="1"/>
</dbReference>
<dbReference type="InterPro" id="IPR039164">
    <property type="entry name" value="UBR1-like"/>
</dbReference>
<name>A0A836LJG3_9TRYP</name>
<evidence type="ECO:0000256" key="5">
    <source>
        <dbReference type="ARBA" id="ARBA00022771"/>
    </source>
</evidence>
<feature type="compositionally biased region" description="Basic and acidic residues" evidence="11">
    <location>
        <begin position="1401"/>
        <end position="1410"/>
    </location>
</feature>
<keyword evidence="5 10" id="KW-0863">Zinc-finger</keyword>
<reference evidence="13 14" key="1">
    <citation type="submission" date="2021-02" db="EMBL/GenBank/DDBJ databases">
        <title>Porcisia hertigi Genome sequencing and assembly.</title>
        <authorList>
            <person name="Almutairi H."/>
            <person name="Gatherer D."/>
        </authorList>
    </citation>
    <scope>NUCLEOTIDE SEQUENCE [LARGE SCALE GENOMIC DNA]</scope>
    <source>
        <strain evidence="13 14">C119</strain>
    </source>
</reference>
<dbReference type="PANTHER" id="PTHR21497">
    <property type="entry name" value="UBIQUITIN LIGASE E3 ALPHA-RELATED"/>
    <property type="match status" value="1"/>
</dbReference>
<dbReference type="PANTHER" id="PTHR21497:SF24">
    <property type="entry name" value="E3 UBIQUITIN-PROTEIN LIGASE UBR1"/>
    <property type="match status" value="1"/>
</dbReference>
<dbReference type="GO" id="GO:0005737">
    <property type="term" value="C:cytoplasm"/>
    <property type="evidence" value="ECO:0007669"/>
    <property type="project" value="TreeGrafter"/>
</dbReference>
<evidence type="ECO:0000256" key="7">
    <source>
        <dbReference type="ARBA" id="ARBA00022833"/>
    </source>
</evidence>
<dbReference type="PROSITE" id="PS51157">
    <property type="entry name" value="ZF_UBR"/>
    <property type="match status" value="1"/>
</dbReference>
<dbReference type="KEGG" id="phet:94292973"/>
<comment type="catalytic activity">
    <reaction evidence="1 10">
        <text>S-ubiquitinyl-[E2 ubiquitin-conjugating enzyme]-L-cysteine + [acceptor protein]-L-lysine = [E2 ubiquitin-conjugating enzyme]-L-cysteine + N(6)-ubiquitinyl-[acceptor protein]-L-lysine.</text>
        <dbReference type="EC" id="2.3.2.27"/>
    </reaction>
</comment>
<keyword evidence="6 10" id="KW-0833">Ubl conjugation pathway</keyword>
<evidence type="ECO:0000256" key="8">
    <source>
        <dbReference type="ARBA" id="ARBA00046341"/>
    </source>
</evidence>
<comment type="caution">
    <text evidence="13">The sequence shown here is derived from an EMBL/GenBank/DDBJ whole genome shotgun (WGS) entry which is preliminary data.</text>
</comment>
<evidence type="ECO:0000256" key="3">
    <source>
        <dbReference type="ARBA" id="ARBA00022679"/>
    </source>
</evidence>
<dbReference type="CDD" id="cd19672">
    <property type="entry name" value="UBR-box_UBR1_like"/>
    <property type="match status" value="1"/>
</dbReference>
<evidence type="ECO:0000256" key="10">
    <source>
        <dbReference type="RuleBase" id="RU366018"/>
    </source>
</evidence>